<dbReference type="Pfam" id="PF02410">
    <property type="entry name" value="RsfS"/>
    <property type="match status" value="1"/>
</dbReference>
<dbReference type="AlphaFoldDB" id="A0A380LTE4"/>
<dbReference type="InterPro" id="IPR043519">
    <property type="entry name" value="NT_sf"/>
</dbReference>
<evidence type="ECO:0000256" key="2">
    <source>
        <dbReference type="HAMAP-Rule" id="MF_01477"/>
    </source>
</evidence>
<dbReference type="PANTHER" id="PTHR21043">
    <property type="entry name" value="IOJAP SUPERFAMILY ORTHOLOG"/>
    <property type="match status" value="1"/>
</dbReference>
<dbReference type="Gene3D" id="3.30.460.10">
    <property type="entry name" value="Beta Polymerase, domain 2"/>
    <property type="match status" value="1"/>
</dbReference>
<dbReference type="EMBL" id="UHFX01000003">
    <property type="protein sequence ID" value="SUO05146.1"/>
    <property type="molecule type" value="Genomic_DNA"/>
</dbReference>
<comment type="subunit">
    <text evidence="2">Interacts with ribosomal protein uL14 (rplN).</text>
</comment>
<proteinExistence type="inferred from homology"/>
<dbReference type="GeneID" id="77463011"/>
<dbReference type="GO" id="GO:0005737">
    <property type="term" value="C:cytoplasm"/>
    <property type="evidence" value="ECO:0007669"/>
    <property type="project" value="UniProtKB-SubCell"/>
</dbReference>
<dbReference type="GO" id="GO:0042256">
    <property type="term" value="P:cytosolic ribosome assembly"/>
    <property type="evidence" value="ECO:0007669"/>
    <property type="project" value="UniProtKB-UniRule"/>
</dbReference>
<accession>A0A380LTE4</accession>
<reference evidence="3 4" key="1">
    <citation type="submission" date="2018-06" db="EMBL/GenBank/DDBJ databases">
        <authorList>
            <consortium name="Pathogen Informatics"/>
            <person name="Doyle S."/>
        </authorList>
    </citation>
    <scope>NUCLEOTIDE SEQUENCE [LARGE SCALE GENOMIC DNA]</scope>
    <source>
        <strain evidence="3 4">NCTC11087</strain>
    </source>
</reference>
<dbReference type="RefSeq" id="WP_022790315.1">
    <property type="nucleotide sequence ID" value="NZ_UHFX01000003.1"/>
</dbReference>
<dbReference type="PANTHER" id="PTHR21043:SF0">
    <property type="entry name" value="MITOCHONDRIAL ASSEMBLY OF RIBOSOMAL LARGE SUBUNIT PROTEIN 1"/>
    <property type="match status" value="1"/>
</dbReference>
<evidence type="ECO:0000256" key="1">
    <source>
        <dbReference type="ARBA" id="ARBA00010574"/>
    </source>
</evidence>
<dbReference type="InterPro" id="IPR004394">
    <property type="entry name" value="Iojap/RsfS/C7orf30"/>
</dbReference>
<dbReference type="GO" id="GO:0090071">
    <property type="term" value="P:negative regulation of ribosome biogenesis"/>
    <property type="evidence" value="ECO:0007669"/>
    <property type="project" value="UniProtKB-UniRule"/>
</dbReference>
<evidence type="ECO:0000313" key="4">
    <source>
        <dbReference type="Proteomes" id="UP000255523"/>
    </source>
</evidence>
<keyword evidence="4" id="KW-1185">Reference proteome</keyword>
<dbReference type="OrthoDB" id="9793681at2"/>
<dbReference type="GO" id="GO:0043023">
    <property type="term" value="F:ribosomal large subunit binding"/>
    <property type="evidence" value="ECO:0007669"/>
    <property type="project" value="TreeGrafter"/>
</dbReference>
<dbReference type="NCBIfam" id="TIGR00090">
    <property type="entry name" value="rsfS_iojap_ybeB"/>
    <property type="match status" value="1"/>
</dbReference>
<dbReference type="HAMAP" id="MF_01477">
    <property type="entry name" value="Iojap_RsfS"/>
    <property type="match status" value="1"/>
</dbReference>
<organism evidence="3 4">
    <name type="scientific">Faecalicoccus pleomorphus</name>
    <dbReference type="NCBI Taxonomy" id="1323"/>
    <lineage>
        <taxon>Bacteria</taxon>
        <taxon>Bacillati</taxon>
        <taxon>Bacillota</taxon>
        <taxon>Erysipelotrichia</taxon>
        <taxon>Erysipelotrichales</taxon>
        <taxon>Erysipelotrichaceae</taxon>
        <taxon>Faecalicoccus</taxon>
    </lineage>
</organism>
<dbReference type="SUPFAM" id="SSF81301">
    <property type="entry name" value="Nucleotidyltransferase"/>
    <property type="match status" value="1"/>
</dbReference>
<dbReference type="Proteomes" id="UP000255523">
    <property type="component" value="Unassembled WGS sequence"/>
</dbReference>
<keyword evidence="2" id="KW-0963">Cytoplasm</keyword>
<name>A0A380LTE4_9FIRM</name>
<keyword evidence="2" id="KW-0810">Translation regulation</keyword>
<comment type="subcellular location">
    <subcellularLocation>
        <location evidence="2">Cytoplasm</location>
    </subcellularLocation>
</comment>
<comment type="similarity">
    <text evidence="1 2">Belongs to the Iojap/RsfS family.</text>
</comment>
<gene>
    <name evidence="3" type="primary">ybeB</name>
    <name evidence="2" type="synonym">rsfS</name>
    <name evidence="3" type="ORF">NCTC11087_02082</name>
</gene>
<evidence type="ECO:0000313" key="3">
    <source>
        <dbReference type="EMBL" id="SUO05146.1"/>
    </source>
</evidence>
<dbReference type="GO" id="GO:0017148">
    <property type="term" value="P:negative regulation of translation"/>
    <property type="evidence" value="ECO:0007669"/>
    <property type="project" value="UniProtKB-UniRule"/>
</dbReference>
<protein>
    <recommendedName>
        <fullName evidence="2">Ribosomal silencing factor RsfS</fullName>
    </recommendedName>
</protein>
<sequence>MEIREVILKAISEKKGYDIKDYDTTSLTPFMDHMIIASTNNTRQNYSICQNIKDRLRENGYKLDFKVEGDADSRWLLIDLKDIVVHLFVREERQVYQMDRLYADVPVETYDL</sequence>
<comment type="function">
    <text evidence="2">Functions as a ribosomal silencing factor. Interacts with ribosomal protein uL14 (rplN), blocking formation of intersubunit bridge B8. Prevents association of the 30S and 50S ribosomal subunits and the formation of functional ribosomes, thus repressing translation.</text>
</comment>
<keyword evidence="2" id="KW-0678">Repressor</keyword>